<dbReference type="Proteomes" id="UP000221506">
    <property type="component" value="Segment"/>
</dbReference>
<dbReference type="EMBL" id="KY914485">
    <property type="protein sequence ID" value="ARK07830.1"/>
    <property type="molecule type" value="Genomic_DNA"/>
</dbReference>
<dbReference type="Gene3D" id="2.30.30.220">
    <property type="entry name" value="SspB-like"/>
    <property type="match status" value="1"/>
</dbReference>
<protein>
    <recommendedName>
        <fullName evidence="3">Stringent starvation protein B</fullName>
    </recommendedName>
</protein>
<reference evidence="1 2" key="1">
    <citation type="submission" date="2017-04" db="EMBL/GenBank/DDBJ databases">
        <title>Complete genome sequence and characterization of temperature-dependent bacteriophage phiA8-29 infecting Aeromonas.</title>
        <authorList>
            <person name="He Y."/>
            <person name="Yang H."/>
        </authorList>
    </citation>
    <scope>NUCLEOTIDE SEQUENCE [LARGE SCALE GENOMIC DNA]</scope>
</reference>
<sequence>MLDETLMIKKYIAAPKWEMVKKIVTTAIYEGHRIEILVATADGGEIAGIPHHVVQGELTCLNITPGATRYTVCDDEKLSIDAEMRFSGKATKLSIHVGVIADIMVENWQLPFSFPCWPVESVTGVVPSEPVEVQKPTEEPSDGNVVSLFRNKNIH</sequence>
<gene>
    <name evidence="1" type="ORF">phiA829_010</name>
</gene>
<evidence type="ECO:0008006" key="3">
    <source>
        <dbReference type="Google" id="ProtNLM"/>
    </source>
</evidence>
<evidence type="ECO:0000313" key="2">
    <source>
        <dbReference type="Proteomes" id="UP000221506"/>
    </source>
</evidence>
<organism evidence="1 2">
    <name type="scientific">Aeromonas phage phiA8-29</name>
    <dbReference type="NCBI Taxonomy" id="1978922"/>
    <lineage>
        <taxon>Viruses</taxon>
        <taxon>Duplodnaviria</taxon>
        <taxon>Heunggongvirae</taxon>
        <taxon>Uroviricota</taxon>
        <taxon>Caudoviricetes</taxon>
        <taxon>Pantevenvirales</taxon>
        <taxon>Ackermannviridae</taxon>
        <taxon>Tedavirus</taxon>
        <taxon>Tedavirus A829</taxon>
    </lineage>
</organism>
<proteinExistence type="predicted"/>
<name>A0A1W6DXU6_9CAUD</name>
<accession>A0A1W6DXU6</accession>
<evidence type="ECO:0000313" key="1">
    <source>
        <dbReference type="EMBL" id="ARK07830.1"/>
    </source>
</evidence>
<keyword evidence="2" id="KW-1185">Reference proteome</keyword>
<dbReference type="InterPro" id="IPR036760">
    <property type="entry name" value="SspB-like_sf"/>
</dbReference>